<feature type="domain" description="Thiol:disulfide interchange protein DsbD N-terminal" evidence="2">
    <location>
        <begin position="70"/>
        <end position="170"/>
    </location>
</feature>
<dbReference type="EMBL" id="LPWF01000024">
    <property type="protein sequence ID" value="ODR97830.1"/>
    <property type="molecule type" value="Genomic_DNA"/>
</dbReference>
<organism evidence="3 4">
    <name type="scientific">Methyloceanibacter superfactus</name>
    <dbReference type="NCBI Taxonomy" id="1774969"/>
    <lineage>
        <taxon>Bacteria</taxon>
        <taxon>Pseudomonadati</taxon>
        <taxon>Pseudomonadota</taxon>
        <taxon>Alphaproteobacteria</taxon>
        <taxon>Hyphomicrobiales</taxon>
        <taxon>Hyphomicrobiaceae</taxon>
        <taxon>Methyloceanibacter</taxon>
    </lineage>
</organism>
<evidence type="ECO:0000256" key="1">
    <source>
        <dbReference type="SAM" id="SignalP"/>
    </source>
</evidence>
<keyword evidence="4" id="KW-1185">Reference proteome</keyword>
<reference evidence="3 4" key="1">
    <citation type="journal article" date="2016" name="Environ. Microbiol.">
        <title>New Methyloceanibacter diversity from North Sea sediments includes methanotroph containing solely the soluble methane monooxygenase.</title>
        <authorList>
            <person name="Vekeman B."/>
            <person name="Kerckhof F.M."/>
            <person name="Cremers G."/>
            <person name="de Vos P."/>
            <person name="Vandamme P."/>
            <person name="Boon N."/>
            <person name="Op den Camp H.J."/>
            <person name="Heylen K."/>
        </authorList>
    </citation>
    <scope>NUCLEOTIDE SEQUENCE [LARGE SCALE GENOMIC DNA]</scope>
    <source>
        <strain evidence="3 4">R-67175</strain>
    </source>
</reference>
<accession>A0A1E3VWC3</accession>
<proteinExistence type="predicted"/>
<evidence type="ECO:0000313" key="3">
    <source>
        <dbReference type="EMBL" id="ODR97830.1"/>
    </source>
</evidence>
<dbReference type="AlphaFoldDB" id="A0A1E3VWC3"/>
<sequence length="293" mass="30563">MDVMIGTRFSTRQAVPLLSGLAIAASLGIAFADAGFAASTGQSPWVDQSNSKVRLVSGTIMTDGKPAIFAGVQLRMAPGWKTYWRNPGDSGVPPSFDWSGSKNLKSAEVLYPAPHRFADANGTAIGYGDEVVFPVKITPEHDGEPVELKLDFEYGLCKDLCIPNEAALDLALPPDLGKGDAMLLETALARVPRSAQGDALPKITHIAATLGGPAPALEVEATFPPGATGTDLFVESPEVFVPVPKALGPLADGKQRFAVAFMSATEAAAIKGKALTLTLVSDEGSTATVWTAE</sequence>
<dbReference type="Proteomes" id="UP000094472">
    <property type="component" value="Unassembled WGS sequence"/>
</dbReference>
<protein>
    <recommendedName>
        <fullName evidence="2">Thiol:disulfide interchange protein DsbD N-terminal domain-containing protein</fullName>
    </recommendedName>
</protein>
<feature type="signal peptide" evidence="1">
    <location>
        <begin position="1"/>
        <end position="24"/>
    </location>
</feature>
<comment type="caution">
    <text evidence="3">The sequence shown here is derived from an EMBL/GenBank/DDBJ whole genome shotgun (WGS) entry which is preliminary data.</text>
</comment>
<dbReference type="STRING" id="1774969.AUC69_01600"/>
<evidence type="ECO:0000313" key="4">
    <source>
        <dbReference type="Proteomes" id="UP000094472"/>
    </source>
</evidence>
<gene>
    <name evidence="3" type="ORF">AUC69_01600</name>
</gene>
<dbReference type="InterPro" id="IPR028250">
    <property type="entry name" value="DsbDN"/>
</dbReference>
<keyword evidence="1" id="KW-0732">Signal</keyword>
<dbReference type="Pfam" id="PF11412">
    <property type="entry name" value="DsbD_N"/>
    <property type="match status" value="1"/>
</dbReference>
<feature type="chain" id="PRO_5009138655" description="Thiol:disulfide interchange protein DsbD N-terminal domain-containing protein" evidence="1">
    <location>
        <begin position="25"/>
        <end position="293"/>
    </location>
</feature>
<name>A0A1E3VWC3_9HYPH</name>
<evidence type="ECO:0000259" key="2">
    <source>
        <dbReference type="Pfam" id="PF11412"/>
    </source>
</evidence>